<dbReference type="PANTHER" id="PTHR11839">
    <property type="entry name" value="UDP/ADP-SUGAR PYROPHOSPHATASE"/>
    <property type="match status" value="1"/>
</dbReference>
<name>A0A1W2CP57_9FIRM</name>
<protein>
    <submittedName>
        <fullName evidence="5">ADP-ribose pyrophosphatase</fullName>
    </submittedName>
</protein>
<comment type="similarity">
    <text evidence="3">Belongs to the Nudix hydrolase family.</text>
</comment>
<gene>
    <name evidence="5" type="ORF">SAMN02745168_0098</name>
</gene>
<dbReference type="FunFam" id="3.90.79.10:FF:000024">
    <property type="entry name" value="ADP-ribose pyrophosphatase"/>
    <property type="match status" value="1"/>
</dbReference>
<dbReference type="EMBL" id="FWXW01000011">
    <property type="protein sequence ID" value="SMC86652.1"/>
    <property type="molecule type" value="Genomic_DNA"/>
</dbReference>
<accession>A0A1W2CP57</accession>
<dbReference type="InterPro" id="IPR020476">
    <property type="entry name" value="Nudix_hydrolase"/>
</dbReference>
<dbReference type="SUPFAM" id="SSF55811">
    <property type="entry name" value="Nudix"/>
    <property type="match status" value="1"/>
</dbReference>
<evidence type="ECO:0000256" key="3">
    <source>
        <dbReference type="RuleBase" id="RU003476"/>
    </source>
</evidence>
<dbReference type="OrthoDB" id="9806150at2"/>
<evidence type="ECO:0000313" key="6">
    <source>
        <dbReference type="Proteomes" id="UP000192790"/>
    </source>
</evidence>
<comment type="cofactor">
    <cofactor evidence="1">
        <name>Mg(2+)</name>
        <dbReference type="ChEBI" id="CHEBI:18420"/>
    </cofactor>
</comment>
<dbReference type="InterPro" id="IPR015797">
    <property type="entry name" value="NUDIX_hydrolase-like_dom_sf"/>
</dbReference>
<sequence>MDLTERTIESETVYQGVVVKIKVDKVSIPGGGRSVREVVEHPGGVAILPLDEDDNVVTVTQYRYAFGKELLEIPAGKMEPGENPLECARRELREETGILADEWVSLGSIYASPGFCDEELHLFLARGLKQVQAQPDEDEFLIIKRLPLDSLVEMVMADEVRDAKTAAAVLKAERLLNR</sequence>
<dbReference type="GO" id="GO:0016462">
    <property type="term" value="F:pyrophosphatase activity"/>
    <property type="evidence" value="ECO:0007669"/>
    <property type="project" value="UniProtKB-ARBA"/>
</dbReference>
<evidence type="ECO:0000256" key="1">
    <source>
        <dbReference type="ARBA" id="ARBA00001946"/>
    </source>
</evidence>
<reference evidence="5 6" key="1">
    <citation type="submission" date="2017-04" db="EMBL/GenBank/DDBJ databases">
        <authorList>
            <person name="Afonso C.L."/>
            <person name="Miller P.J."/>
            <person name="Scott M.A."/>
            <person name="Spackman E."/>
            <person name="Goraichik I."/>
            <person name="Dimitrov K.M."/>
            <person name="Suarez D.L."/>
            <person name="Swayne D.E."/>
        </authorList>
    </citation>
    <scope>NUCLEOTIDE SEQUENCE [LARGE SCALE GENOMIC DNA]</scope>
    <source>
        <strain evidence="5 6">DSM 12816</strain>
    </source>
</reference>
<dbReference type="Pfam" id="PF00293">
    <property type="entry name" value="NUDIX"/>
    <property type="match status" value="1"/>
</dbReference>
<dbReference type="PROSITE" id="PS00893">
    <property type="entry name" value="NUDIX_BOX"/>
    <property type="match status" value="1"/>
</dbReference>
<keyword evidence="6" id="KW-1185">Reference proteome</keyword>
<dbReference type="RefSeq" id="WP_084235521.1">
    <property type="nucleotide sequence ID" value="NZ_FWXW01000011.1"/>
</dbReference>
<dbReference type="GO" id="GO:0005829">
    <property type="term" value="C:cytosol"/>
    <property type="evidence" value="ECO:0007669"/>
    <property type="project" value="TreeGrafter"/>
</dbReference>
<dbReference type="PANTHER" id="PTHR11839:SF18">
    <property type="entry name" value="NUDIX HYDROLASE DOMAIN-CONTAINING PROTEIN"/>
    <property type="match status" value="1"/>
</dbReference>
<dbReference type="PROSITE" id="PS51462">
    <property type="entry name" value="NUDIX"/>
    <property type="match status" value="1"/>
</dbReference>
<evidence type="ECO:0000313" key="5">
    <source>
        <dbReference type="EMBL" id="SMC86652.1"/>
    </source>
</evidence>
<dbReference type="AlphaFoldDB" id="A0A1W2CP57"/>
<evidence type="ECO:0000259" key="4">
    <source>
        <dbReference type="PROSITE" id="PS51462"/>
    </source>
</evidence>
<keyword evidence="2 3" id="KW-0378">Hydrolase</keyword>
<feature type="domain" description="Nudix hydrolase" evidence="4">
    <location>
        <begin position="40"/>
        <end position="168"/>
    </location>
</feature>
<dbReference type="Proteomes" id="UP000192790">
    <property type="component" value="Unassembled WGS sequence"/>
</dbReference>
<organism evidence="5 6">
    <name type="scientific">Papillibacter cinnamivorans DSM 12816</name>
    <dbReference type="NCBI Taxonomy" id="1122930"/>
    <lineage>
        <taxon>Bacteria</taxon>
        <taxon>Bacillati</taxon>
        <taxon>Bacillota</taxon>
        <taxon>Clostridia</taxon>
        <taxon>Eubacteriales</taxon>
        <taxon>Oscillospiraceae</taxon>
        <taxon>Papillibacter</taxon>
    </lineage>
</organism>
<dbReference type="Gene3D" id="3.90.79.10">
    <property type="entry name" value="Nucleoside Triphosphate Pyrophosphohydrolase"/>
    <property type="match status" value="1"/>
</dbReference>
<dbReference type="STRING" id="1122930.SAMN02745168_0098"/>
<evidence type="ECO:0000256" key="2">
    <source>
        <dbReference type="ARBA" id="ARBA00022801"/>
    </source>
</evidence>
<dbReference type="InterPro" id="IPR000086">
    <property type="entry name" value="NUDIX_hydrolase_dom"/>
</dbReference>
<dbReference type="PRINTS" id="PR00502">
    <property type="entry name" value="NUDIXFAMILY"/>
</dbReference>
<dbReference type="GO" id="GO:0006753">
    <property type="term" value="P:nucleoside phosphate metabolic process"/>
    <property type="evidence" value="ECO:0007669"/>
    <property type="project" value="TreeGrafter"/>
</dbReference>
<proteinExistence type="inferred from homology"/>
<dbReference type="InterPro" id="IPR020084">
    <property type="entry name" value="NUDIX_hydrolase_CS"/>
</dbReference>
<dbReference type="CDD" id="cd03424">
    <property type="entry name" value="NUDIX_ADPRase_Nudt5_UGPPase_Nudt14"/>
    <property type="match status" value="1"/>
</dbReference>
<dbReference type="GO" id="GO:0019693">
    <property type="term" value="P:ribose phosphate metabolic process"/>
    <property type="evidence" value="ECO:0007669"/>
    <property type="project" value="TreeGrafter"/>
</dbReference>